<dbReference type="PANTHER" id="PTHR47326">
    <property type="entry name" value="TRANSPOSABLE ELEMENT TC3 TRANSPOSASE-LIKE PROTEIN"/>
    <property type="match status" value="1"/>
</dbReference>
<organism evidence="2">
    <name type="scientific">Harpegnathos saltator</name>
    <name type="common">Jerdon's jumping ant</name>
    <dbReference type="NCBI Taxonomy" id="610380"/>
    <lineage>
        <taxon>Eukaryota</taxon>
        <taxon>Metazoa</taxon>
        <taxon>Ecdysozoa</taxon>
        <taxon>Arthropoda</taxon>
        <taxon>Hexapoda</taxon>
        <taxon>Insecta</taxon>
        <taxon>Pterygota</taxon>
        <taxon>Neoptera</taxon>
        <taxon>Endopterygota</taxon>
        <taxon>Hymenoptera</taxon>
        <taxon>Apocrita</taxon>
        <taxon>Aculeata</taxon>
        <taxon>Formicoidea</taxon>
        <taxon>Formicidae</taxon>
        <taxon>Ponerinae</taxon>
        <taxon>Ponerini</taxon>
        <taxon>Harpegnathos</taxon>
    </lineage>
</organism>
<dbReference type="GO" id="GO:0003676">
    <property type="term" value="F:nucleic acid binding"/>
    <property type="evidence" value="ECO:0007669"/>
    <property type="project" value="InterPro"/>
</dbReference>
<feature type="non-terminal residue" evidence="1">
    <location>
        <position position="138"/>
    </location>
</feature>
<dbReference type="PANTHER" id="PTHR47326:SF1">
    <property type="entry name" value="HTH PSQ-TYPE DOMAIN-CONTAINING PROTEIN"/>
    <property type="match status" value="1"/>
</dbReference>
<dbReference type="STRING" id="610380.E2B914"/>
<evidence type="ECO:0000313" key="1">
    <source>
        <dbReference type="EMBL" id="EFN87814.1"/>
    </source>
</evidence>
<protein>
    <submittedName>
        <fullName evidence="1">Uncharacterized protein</fullName>
    </submittedName>
</protein>
<accession>E2B914</accession>
<proteinExistence type="predicted"/>
<dbReference type="Proteomes" id="UP000008237">
    <property type="component" value="Unassembled WGS sequence"/>
</dbReference>
<dbReference type="InterPro" id="IPR036397">
    <property type="entry name" value="RNaseH_sf"/>
</dbReference>
<reference evidence="1 2" key="1">
    <citation type="journal article" date="2010" name="Science">
        <title>Genomic comparison of the ants Camponotus floridanus and Harpegnathos saltator.</title>
        <authorList>
            <person name="Bonasio R."/>
            <person name="Zhang G."/>
            <person name="Ye C."/>
            <person name="Mutti N.S."/>
            <person name="Fang X."/>
            <person name="Qin N."/>
            <person name="Donahue G."/>
            <person name="Yang P."/>
            <person name="Li Q."/>
            <person name="Li C."/>
            <person name="Zhang P."/>
            <person name="Huang Z."/>
            <person name="Berger S.L."/>
            <person name="Reinberg D."/>
            <person name="Wang J."/>
            <person name="Liebig J."/>
        </authorList>
    </citation>
    <scope>NUCLEOTIDE SEQUENCE [LARGE SCALE GENOMIC DNA]</scope>
    <source>
        <strain evidence="1 2">R22 G/1</strain>
    </source>
</reference>
<keyword evidence="2" id="KW-1185">Reference proteome</keyword>
<gene>
    <name evidence="1" type="ORF">EAI_14920</name>
</gene>
<dbReference type="InParanoid" id="E2B914"/>
<evidence type="ECO:0000313" key="2">
    <source>
        <dbReference type="Proteomes" id="UP000008237"/>
    </source>
</evidence>
<name>E2B914_HARSA</name>
<dbReference type="AlphaFoldDB" id="E2B914"/>
<sequence length="138" mass="15973">SARSPDLTLLDYFLCGYLKDQVYKVKPRNLNDLRDQILDEAALIPNEYIKDAVSGFYHQLAHCQTMNGCSVGFVRHSLFSFENHFDVTFPHRWIGRDSPIWGPRSPDLTPPDFYLRGFLKDAVFFQPPATRQDMMDSI</sequence>
<dbReference type="Gene3D" id="3.30.420.10">
    <property type="entry name" value="Ribonuclease H-like superfamily/Ribonuclease H"/>
    <property type="match status" value="1"/>
</dbReference>
<dbReference type="EMBL" id="GL446421">
    <property type="protein sequence ID" value="EFN87814.1"/>
    <property type="molecule type" value="Genomic_DNA"/>
</dbReference>
<feature type="non-terminal residue" evidence="1">
    <location>
        <position position="1"/>
    </location>
</feature>